<evidence type="ECO:0000259" key="9">
    <source>
        <dbReference type="Pfam" id="PF00689"/>
    </source>
</evidence>
<protein>
    <submittedName>
        <fullName evidence="10">Uncharacterized protein</fullName>
    </submittedName>
</protein>
<dbReference type="SUPFAM" id="SSF81653">
    <property type="entry name" value="Calcium ATPase, transduction domain A"/>
    <property type="match status" value="1"/>
</dbReference>
<keyword evidence="2 6" id="KW-0812">Transmembrane</keyword>
<evidence type="ECO:0000313" key="11">
    <source>
        <dbReference type="Proteomes" id="UP001530377"/>
    </source>
</evidence>
<dbReference type="InterPro" id="IPR023299">
    <property type="entry name" value="ATPase_P-typ_cyto_dom_N"/>
</dbReference>
<evidence type="ECO:0000256" key="5">
    <source>
        <dbReference type="SAM" id="MobiDB-lite"/>
    </source>
</evidence>
<dbReference type="PROSITE" id="PS00154">
    <property type="entry name" value="ATPASE_E1_E2"/>
    <property type="match status" value="1"/>
</dbReference>
<dbReference type="PANTHER" id="PTHR42861">
    <property type="entry name" value="CALCIUM-TRANSPORTING ATPASE"/>
    <property type="match status" value="1"/>
</dbReference>
<feature type="transmembrane region" description="Helical" evidence="6">
    <location>
        <begin position="247"/>
        <end position="275"/>
    </location>
</feature>
<dbReference type="Gene3D" id="3.40.1110.10">
    <property type="entry name" value="Calcium-transporting ATPase, cytoplasmic domain N"/>
    <property type="match status" value="1"/>
</dbReference>
<feature type="compositionally biased region" description="Polar residues" evidence="5">
    <location>
        <begin position="359"/>
        <end position="374"/>
    </location>
</feature>
<evidence type="ECO:0000256" key="3">
    <source>
        <dbReference type="ARBA" id="ARBA00022989"/>
    </source>
</evidence>
<evidence type="ECO:0000256" key="7">
    <source>
        <dbReference type="SAM" id="SignalP"/>
    </source>
</evidence>
<dbReference type="Pfam" id="PF00122">
    <property type="entry name" value="E1-E2_ATPase"/>
    <property type="match status" value="1"/>
</dbReference>
<dbReference type="Proteomes" id="UP001530377">
    <property type="component" value="Unassembled WGS sequence"/>
</dbReference>
<dbReference type="EMBL" id="JALLPB020000387">
    <property type="protein sequence ID" value="KAL3809651.1"/>
    <property type="molecule type" value="Genomic_DNA"/>
</dbReference>
<dbReference type="SFLD" id="SFLDF00027">
    <property type="entry name" value="p-type_atpase"/>
    <property type="match status" value="1"/>
</dbReference>
<evidence type="ECO:0000259" key="8">
    <source>
        <dbReference type="Pfam" id="PF00122"/>
    </source>
</evidence>
<dbReference type="SFLD" id="SFLDS00003">
    <property type="entry name" value="Haloacid_Dehalogenase"/>
    <property type="match status" value="1"/>
</dbReference>
<feature type="domain" description="P-type ATPase A" evidence="8">
    <location>
        <begin position="49"/>
        <end position="199"/>
    </location>
</feature>
<evidence type="ECO:0000256" key="6">
    <source>
        <dbReference type="SAM" id="Phobius"/>
    </source>
</evidence>
<evidence type="ECO:0000256" key="2">
    <source>
        <dbReference type="ARBA" id="ARBA00022692"/>
    </source>
</evidence>
<dbReference type="InterPro" id="IPR044492">
    <property type="entry name" value="P_typ_ATPase_HD_dom"/>
</dbReference>
<feature type="region of interest" description="Disordered" evidence="5">
    <location>
        <begin position="354"/>
        <end position="378"/>
    </location>
</feature>
<accession>A0ABD3RGV7</accession>
<gene>
    <name evidence="10" type="ORF">ACHAXA_000334</name>
</gene>
<dbReference type="Gene3D" id="1.20.1110.10">
    <property type="entry name" value="Calcium-transporting ATPase, transmembrane domain"/>
    <property type="match status" value="2"/>
</dbReference>
<dbReference type="PRINTS" id="PR00119">
    <property type="entry name" value="CATATPASE"/>
</dbReference>
<dbReference type="InterPro" id="IPR018303">
    <property type="entry name" value="ATPase_P-typ_P_site"/>
</dbReference>
<dbReference type="Pfam" id="PF13246">
    <property type="entry name" value="Cation_ATPase"/>
    <property type="match status" value="2"/>
</dbReference>
<evidence type="ECO:0000256" key="4">
    <source>
        <dbReference type="ARBA" id="ARBA00023136"/>
    </source>
</evidence>
<sequence length="900" mass="94231">MLLFSASISLCLGNGADALSIGMALVIVSLVAAIQEYRSERALEKLADLVPHTCTVLRDGRAHDHFPAKELVIGDLVILTTGDRVPADVRVIDCVELSVDESSLTGENGPVSKTGMAIPALGGGGGGGGDDGVDDVRDDNVSGGGGGSSPLSTAVLAVPPPITEQRNIVFMGTLVVAGRGRGLVVAVGERTEFGKVAKELGGVESRRSPLQIKIDELSRLLAYASTVGITIMALVGYLLGRPFLETVTVAVSLAVAAIPEGLPICVTVTLALGVLRMARHSAIVKKLPAVETLGCCTVIASDKTGTLTQNEMTARSIYTLAFPRLCFGLTGVGYDVRRSGGFLVRGASDDDLSRMDPASLSSTGGCKATSSNSIGRKVSDRSPEFEALLALFGTASICNNASVSTGDDDDDDAPPGGVHMGQPTEMALLVGSAKANVPDPRPMYHRLQEIPFSSDRKRMEVKCRPVGGRSAHTCTAFALSARKHSASGGDLIAPDGSLYFVKGMPESILGECQTYTAADGSALPLTEAGKSQALTQSRRMATCGLRVLAMAYGPSLGSLTFAGIVGLEDPPREGVIESVAHLERSGVQVIMVTGDSKETAVSIARRCGILGGGRGRSETIAAKNDTDASEGLLATIPLRSLNGGEISDDECLELDALSDNSWQDDIEYGQHAMSGSQLDAIGQINLPDSIVGVKVFYRVAPRHKLALVRAFQKRGEVVAMTGDGVNDATALKAADIGIAMGKGGTDVAKEAADVVLADDDFTTIVRAVAEGKGIFFNIRNFLSFQLSTSFAALMMESVATAFRLPSPLNAMQILWINIIMDGPPAQSLGVEPVDERILRAPPRKVTDPIVTRALLTRAVSSAVLITFLTLLVFAHELGKLLLKECLPNVLLSVPQRMASN</sequence>
<dbReference type="InterPro" id="IPR059000">
    <property type="entry name" value="ATPase_P-type_domA"/>
</dbReference>
<dbReference type="InterPro" id="IPR006068">
    <property type="entry name" value="ATPase_P-typ_cation-transptr_C"/>
</dbReference>
<feature type="transmembrane region" description="Helical" evidence="6">
    <location>
        <begin position="220"/>
        <end position="240"/>
    </location>
</feature>
<proteinExistence type="predicted"/>
<dbReference type="InterPro" id="IPR036412">
    <property type="entry name" value="HAD-like_sf"/>
</dbReference>
<dbReference type="Pfam" id="PF00689">
    <property type="entry name" value="Cation_ATPase_C"/>
    <property type="match status" value="1"/>
</dbReference>
<dbReference type="SUPFAM" id="SSF56784">
    <property type="entry name" value="HAD-like"/>
    <property type="match status" value="1"/>
</dbReference>
<dbReference type="SUPFAM" id="SSF81665">
    <property type="entry name" value="Calcium ATPase, transmembrane domain M"/>
    <property type="match status" value="1"/>
</dbReference>
<dbReference type="SFLD" id="SFLDG00002">
    <property type="entry name" value="C1.7:_P-type_atpase_like"/>
    <property type="match status" value="1"/>
</dbReference>
<keyword evidence="11" id="KW-1185">Reference proteome</keyword>
<evidence type="ECO:0000313" key="10">
    <source>
        <dbReference type="EMBL" id="KAL3809651.1"/>
    </source>
</evidence>
<dbReference type="NCBIfam" id="TIGR01494">
    <property type="entry name" value="ATPase_P-type"/>
    <property type="match status" value="2"/>
</dbReference>
<feature type="signal peptide" evidence="7">
    <location>
        <begin position="1"/>
        <end position="18"/>
    </location>
</feature>
<comment type="subcellular location">
    <subcellularLocation>
        <location evidence="1">Membrane</location>
        <topology evidence="1">Multi-pass membrane protein</topology>
    </subcellularLocation>
</comment>
<reference evidence="10 11" key="1">
    <citation type="submission" date="2024-10" db="EMBL/GenBank/DDBJ databases">
        <title>Updated reference genomes for cyclostephanoid diatoms.</title>
        <authorList>
            <person name="Roberts W.R."/>
            <person name="Alverson A.J."/>
        </authorList>
    </citation>
    <scope>NUCLEOTIDE SEQUENCE [LARGE SCALE GENOMIC DNA]</scope>
    <source>
        <strain evidence="10 11">AJA228-03</strain>
    </source>
</reference>
<evidence type="ECO:0000256" key="1">
    <source>
        <dbReference type="ARBA" id="ARBA00004141"/>
    </source>
</evidence>
<dbReference type="Gene3D" id="2.70.150.10">
    <property type="entry name" value="Calcium-transporting ATPase, cytoplasmic transduction domain A"/>
    <property type="match status" value="1"/>
</dbReference>
<dbReference type="InterPro" id="IPR023298">
    <property type="entry name" value="ATPase_P-typ_TM_dom_sf"/>
</dbReference>
<keyword evidence="3 6" id="KW-1133">Transmembrane helix</keyword>
<dbReference type="GO" id="GO:0016020">
    <property type="term" value="C:membrane"/>
    <property type="evidence" value="ECO:0007669"/>
    <property type="project" value="UniProtKB-SubCell"/>
</dbReference>
<dbReference type="AlphaFoldDB" id="A0ABD3RGV7"/>
<dbReference type="InterPro" id="IPR008250">
    <property type="entry name" value="ATPase_P-typ_transduc_dom_A_sf"/>
</dbReference>
<name>A0ABD3RGV7_9STRA</name>
<feature type="transmembrane region" description="Helical" evidence="6">
    <location>
        <begin position="854"/>
        <end position="874"/>
    </location>
</feature>
<keyword evidence="4 6" id="KW-0472">Membrane</keyword>
<dbReference type="InterPro" id="IPR001757">
    <property type="entry name" value="P_typ_ATPase"/>
</dbReference>
<comment type="caution">
    <text evidence="10">The sequence shown here is derived from an EMBL/GenBank/DDBJ whole genome shotgun (WGS) entry which is preliminary data.</text>
</comment>
<organism evidence="10 11">
    <name type="scientific">Cyclostephanos tholiformis</name>
    <dbReference type="NCBI Taxonomy" id="382380"/>
    <lineage>
        <taxon>Eukaryota</taxon>
        <taxon>Sar</taxon>
        <taxon>Stramenopiles</taxon>
        <taxon>Ochrophyta</taxon>
        <taxon>Bacillariophyta</taxon>
        <taxon>Coscinodiscophyceae</taxon>
        <taxon>Thalassiosirophycidae</taxon>
        <taxon>Stephanodiscales</taxon>
        <taxon>Stephanodiscaceae</taxon>
        <taxon>Cyclostephanos</taxon>
    </lineage>
</organism>
<dbReference type="SUPFAM" id="SSF81660">
    <property type="entry name" value="Metal cation-transporting ATPase, ATP-binding domain N"/>
    <property type="match status" value="1"/>
</dbReference>
<feature type="chain" id="PRO_5044864913" evidence="7">
    <location>
        <begin position="19"/>
        <end position="900"/>
    </location>
</feature>
<keyword evidence="7" id="KW-0732">Signal</keyword>
<feature type="domain" description="Cation-transporting P-type ATPase C-terminal" evidence="9">
    <location>
        <begin position="805"/>
        <end position="875"/>
    </location>
</feature>
<dbReference type="Pfam" id="PF08282">
    <property type="entry name" value="Hydrolase_3"/>
    <property type="match status" value="1"/>
</dbReference>